<comment type="caution">
    <text evidence="2">The sequence shown here is derived from an EMBL/GenBank/DDBJ whole genome shotgun (WGS) entry which is preliminary data.</text>
</comment>
<sequence>MLKVLVSSLLCLPLVASAQNAGDMQIDEAKMQQMMQQMQGVQDCMANIDPVELETFQKQAEDMDAEVKALCATGKRDEAMSRAMTFGKEVVSSKVMQDMKKCGESMKNMMQNLPKVAQSQDENGTPRHICDE</sequence>
<keyword evidence="1" id="KW-0732">Signal</keyword>
<evidence type="ECO:0008006" key="4">
    <source>
        <dbReference type="Google" id="ProtNLM"/>
    </source>
</evidence>
<accession>A0A177N6F7</accession>
<keyword evidence="3" id="KW-1185">Reference proteome</keyword>
<feature type="chain" id="PRO_5008068818" description="DUF4175 domain-containing protein" evidence="1">
    <location>
        <begin position="19"/>
        <end position="132"/>
    </location>
</feature>
<evidence type="ECO:0000313" key="3">
    <source>
        <dbReference type="Proteomes" id="UP000078476"/>
    </source>
</evidence>
<dbReference type="EMBL" id="LUUI01000117">
    <property type="protein sequence ID" value="OAI13618.1"/>
    <property type="molecule type" value="Genomic_DNA"/>
</dbReference>
<organism evidence="2 3">
    <name type="scientific">Methylomonas lenta</name>
    <dbReference type="NCBI Taxonomy" id="980561"/>
    <lineage>
        <taxon>Bacteria</taxon>
        <taxon>Pseudomonadati</taxon>
        <taxon>Pseudomonadota</taxon>
        <taxon>Gammaproteobacteria</taxon>
        <taxon>Methylococcales</taxon>
        <taxon>Methylococcaceae</taxon>
        <taxon>Methylomonas</taxon>
    </lineage>
</organism>
<proteinExistence type="predicted"/>
<dbReference type="Proteomes" id="UP000078476">
    <property type="component" value="Unassembled WGS sequence"/>
</dbReference>
<dbReference type="RefSeq" id="WP_066984014.1">
    <property type="nucleotide sequence ID" value="NZ_LUUI01000117.1"/>
</dbReference>
<evidence type="ECO:0000313" key="2">
    <source>
        <dbReference type="EMBL" id="OAI13618.1"/>
    </source>
</evidence>
<protein>
    <recommendedName>
        <fullName evidence="4">DUF4175 domain-containing protein</fullName>
    </recommendedName>
</protein>
<gene>
    <name evidence="2" type="ORF">A1359_11785</name>
</gene>
<dbReference type="STRING" id="980561.A1359_11785"/>
<dbReference type="AlphaFoldDB" id="A0A177N6F7"/>
<evidence type="ECO:0000256" key="1">
    <source>
        <dbReference type="SAM" id="SignalP"/>
    </source>
</evidence>
<reference evidence="2 3" key="1">
    <citation type="submission" date="2016-03" db="EMBL/GenBank/DDBJ databases">
        <authorList>
            <person name="Ploux O."/>
        </authorList>
    </citation>
    <scope>NUCLEOTIDE SEQUENCE [LARGE SCALE GENOMIC DNA]</scope>
    <source>
        <strain evidence="2 3">R-45370</strain>
    </source>
</reference>
<dbReference type="OrthoDB" id="5568663at2"/>
<name>A0A177N6F7_9GAMM</name>
<feature type="signal peptide" evidence="1">
    <location>
        <begin position="1"/>
        <end position="18"/>
    </location>
</feature>